<dbReference type="InterPro" id="IPR050153">
    <property type="entry name" value="Metal_Ion_Import_ABC"/>
</dbReference>
<evidence type="ECO:0000313" key="6">
    <source>
        <dbReference type="EMBL" id="KDR94400.1"/>
    </source>
</evidence>
<reference evidence="6 7" key="1">
    <citation type="submission" date="2014-03" db="EMBL/GenBank/DDBJ databases">
        <title>Genome sequence of Clostridium litorale W6, DSM 5388.</title>
        <authorList>
            <person name="Poehlein A."/>
            <person name="Jagirdar A."/>
            <person name="Khonsari B."/>
            <person name="Chibani C.M."/>
            <person name="Gutierrez Gutierrez D.A."/>
            <person name="Davydova E."/>
            <person name="Alghaithi H.S."/>
            <person name="Nair K.P."/>
            <person name="Dhamotharan K."/>
            <person name="Chandran L."/>
            <person name="G W."/>
            <person name="Daniel R."/>
        </authorList>
    </citation>
    <scope>NUCLEOTIDE SEQUENCE [LARGE SCALE GENOMIC DNA]</scope>
    <source>
        <strain evidence="6 7">W6</strain>
    </source>
</reference>
<dbReference type="eggNOG" id="COG1121">
    <property type="taxonomic scope" value="Bacteria"/>
</dbReference>
<dbReference type="Gene3D" id="3.40.50.300">
    <property type="entry name" value="P-loop containing nucleotide triphosphate hydrolases"/>
    <property type="match status" value="1"/>
</dbReference>
<organism evidence="6 7">
    <name type="scientific">Peptoclostridium litorale DSM 5388</name>
    <dbReference type="NCBI Taxonomy" id="1121324"/>
    <lineage>
        <taxon>Bacteria</taxon>
        <taxon>Bacillati</taxon>
        <taxon>Bacillota</taxon>
        <taxon>Clostridia</taxon>
        <taxon>Peptostreptococcales</taxon>
        <taxon>Peptoclostridiaceae</taxon>
        <taxon>Peptoclostridium</taxon>
    </lineage>
</organism>
<dbReference type="Pfam" id="PF00005">
    <property type="entry name" value="ABC_tran"/>
    <property type="match status" value="1"/>
</dbReference>
<dbReference type="GO" id="GO:0016887">
    <property type="term" value="F:ATP hydrolysis activity"/>
    <property type="evidence" value="ECO:0007669"/>
    <property type="project" value="InterPro"/>
</dbReference>
<dbReference type="PANTHER" id="PTHR42734:SF17">
    <property type="entry name" value="METAL TRANSPORT SYSTEM ATP-BINDING PROTEIN TM_0124-RELATED"/>
    <property type="match status" value="1"/>
</dbReference>
<comment type="caution">
    <text evidence="6">The sequence shown here is derived from an EMBL/GenBank/DDBJ whole genome shotgun (WGS) entry which is preliminary data.</text>
</comment>
<dbReference type="PANTHER" id="PTHR42734">
    <property type="entry name" value="METAL TRANSPORT SYSTEM ATP-BINDING PROTEIN TM_0124-RELATED"/>
    <property type="match status" value="1"/>
</dbReference>
<evidence type="ECO:0000256" key="2">
    <source>
        <dbReference type="ARBA" id="ARBA00022448"/>
    </source>
</evidence>
<evidence type="ECO:0000256" key="3">
    <source>
        <dbReference type="ARBA" id="ARBA00022741"/>
    </source>
</evidence>
<dbReference type="STRING" id="1121324.CLIT_20c00450"/>
<keyword evidence="4 6" id="KW-0067">ATP-binding</keyword>
<dbReference type="OrthoDB" id="9806726at2"/>
<gene>
    <name evidence="6" type="ORF">CLIT_20c00450</name>
</gene>
<dbReference type="SMART" id="SM00382">
    <property type="entry name" value="AAA"/>
    <property type="match status" value="1"/>
</dbReference>
<dbReference type="InterPro" id="IPR017871">
    <property type="entry name" value="ABC_transporter-like_CS"/>
</dbReference>
<dbReference type="InterPro" id="IPR003593">
    <property type="entry name" value="AAA+_ATPase"/>
</dbReference>
<accession>A0A069RDX1</accession>
<dbReference type="Proteomes" id="UP000027946">
    <property type="component" value="Unassembled WGS sequence"/>
</dbReference>
<dbReference type="EMBL" id="JJMM01000020">
    <property type="protein sequence ID" value="KDR94400.1"/>
    <property type="molecule type" value="Genomic_DNA"/>
</dbReference>
<sequence>MKNEDYILEIKDLTVCYSGHCALQSVNLDVRKDEFLGIIGPNGGGKSTLLKAICGLIRPSSGTVKLNSSRPIGYVPQFSSFSKDFPISVIEVVLTGMLGGRARAFHRYSSSDIYKAQKTLSLLGILDLEKRQIGTLSGGQLQKVLIARALVSNPEVLLLDEPTASVDSTSKSNIYEFLSHLSKDMAVIIVSHDIGTISSYVHSIACLNKKLYYHGEDEIDLSMSIEKTYGCPIDMIAHGFPHRVLSPHLNHNALKEDGKDV</sequence>
<keyword evidence="2" id="KW-0813">Transport</keyword>
<dbReference type="CDD" id="cd03235">
    <property type="entry name" value="ABC_Metallic_Cations"/>
    <property type="match status" value="1"/>
</dbReference>
<dbReference type="AlphaFoldDB" id="A0A069RDX1"/>
<dbReference type="GO" id="GO:0005524">
    <property type="term" value="F:ATP binding"/>
    <property type="evidence" value="ECO:0007669"/>
    <property type="project" value="UniProtKB-KW"/>
</dbReference>
<evidence type="ECO:0000313" key="7">
    <source>
        <dbReference type="Proteomes" id="UP000027946"/>
    </source>
</evidence>
<dbReference type="PROSITE" id="PS00211">
    <property type="entry name" value="ABC_TRANSPORTER_1"/>
    <property type="match status" value="1"/>
</dbReference>
<dbReference type="InterPro" id="IPR027417">
    <property type="entry name" value="P-loop_NTPase"/>
</dbReference>
<keyword evidence="7" id="KW-1185">Reference proteome</keyword>
<evidence type="ECO:0000256" key="1">
    <source>
        <dbReference type="ARBA" id="ARBA00005417"/>
    </source>
</evidence>
<evidence type="ECO:0000259" key="5">
    <source>
        <dbReference type="PROSITE" id="PS50893"/>
    </source>
</evidence>
<comment type="similarity">
    <text evidence="1">Belongs to the ABC transporter superfamily.</text>
</comment>
<dbReference type="SUPFAM" id="SSF52540">
    <property type="entry name" value="P-loop containing nucleoside triphosphate hydrolases"/>
    <property type="match status" value="1"/>
</dbReference>
<dbReference type="PROSITE" id="PS50893">
    <property type="entry name" value="ABC_TRANSPORTER_2"/>
    <property type="match status" value="1"/>
</dbReference>
<keyword evidence="3" id="KW-0547">Nucleotide-binding</keyword>
<dbReference type="RefSeq" id="WP_038267018.1">
    <property type="nucleotide sequence ID" value="NZ_FSRH01000012.1"/>
</dbReference>
<dbReference type="InterPro" id="IPR003439">
    <property type="entry name" value="ABC_transporter-like_ATP-bd"/>
</dbReference>
<proteinExistence type="inferred from homology"/>
<evidence type="ECO:0000256" key="4">
    <source>
        <dbReference type="ARBA" id="ARBA00022840"/>
    </source>
</evidence>
<protein>
    <submittedName>
        <fullName evidence="6">Putative metal transport system ATP-binding protein</fullName>
    </submittedName>
</protein>
<name>A0A069RDX1_PEPLI</name>
<feature type="domain" description="ABC transporter" evidence="5">
    <location>
        <begin position="8"/>
        <end position="241"/>
    </location>
</feature>